<feature type="compositionally biased region" description="Polar residues" evidence="1">
    <location>
        <begin position="376"/>
        <end position="389"/>
    </location>
</feature>
<feature type="compositionally biased region" description="Polar residues" evidence="1">
    <location>
        <begin position="303"/>
        <end position="331"/>
    </location>
</feature>
<evidence type="ECO:0000256" key="1">
    <source>
        <dbReference type="SAM" id="MobiDB-lite"/>
    </source>
</evidence>
<dbReference type="InterPro" id="IPR013226">
    <property type="entry name" value="Pal1"/>
</dbReference>
<protein>
    <submittedName>
        <fullName evidence="2">6996_t:CDS:1</fullName>
    </submittedName>
</protein>
<gene>
    <name evidence="2" type="ORF">AGERDE_LOCUS5917</name>
</gene>
<dbReference type="EMBL" id="CAJVPL010000860">
    <property type="protein sequence ID" value="CAG8535381.1"/>
    <property type="molecule type" value="Genomic_DNA"/>
</dbReference>
<name>A0A9N9AM03_9GLOM</name>
<dbReference type="OrthoDB" id="5352132at2759"/>
<feature type="region of interest" description="Disordered" evidence="1">
    <location>
        <begin position="238"/>
        <end position="389"/>
    </location>
</feature>
<dbReference type="AlphaFoldDB" id="A0A9N9AM03"/>
<dbReference type="Pfam" id="PF08316">
    <property type="entry name" value="Pal1"/>
    <property type="match status" value="1"/>
</dbReference>
<accession>A0A9N9AM03</accession>
<dbReference type="PANTHER" id="PTHR28307">
    <property type="entry name" value="PROTEIN PAL1"/>
    <property type="match status" value="1"/>
</dbReference>
<dbReference type="Proteomes" id="UP000789831">
    <property type="component" value="Unassembled WGS sequence"/>
</dbReference>
<evidence type="ECO:0000313" key="2">
    <source>
        <dbReference type="EMBL" id="CAG8535381.1"/>
    </source>
</evidence>
<comment type="caution">
    <text evidence="2">The sequence shown here is derived from an EMBL/GenBank/DDBJ whole genome shotgun (WGS) entry which is preliminary data.</text>
</comment>
<evidence type="ECO:0000313" key="3">
    <source>
        <dbReference type="Proteomes" id="UP000789831"/>
    </source>
</evidence>
<reference evidence="2" key="1">
    <citation type="submission" date="2021-06" db="EMBL/GenBank/DDBJ databases">
        <authorList>
            <person name="Kallberg Y."/>
            <person name="Tangrot J."/>
            <person name="Rosling A."/>
        </authorList>
    </citation>
    <scope>NUCLEOTIDE SEQUENCE</scope>
    <source>
        <strain evidence="2">MT106</strain>
    </source>
</reference>
<proteinExistence type="predicted"/>
<organism evidence="2 3">
    <name type="scientific">Ambispora gerdemannii</name>
    <dbReference type="NCBI Taxonomy" id="144530"/>
    <lineage>
        <taxon>Eukaryota</taxon>
        <taxon>Fungi</taxon>
        <taxon>Fungi incertae sedis</taxon>
        <taxon>Mucoromycota</taxon>
        <taxon>Glomeromycotina</taxon>
        <taxon>Glomeromycetes</taxon>
        <taxon>Archaeosporales</taxon>
        <taxon>Ambisporaceae</taxon>
        <taxon>Ambispora</taxon>
    </lineage>
</organism>
<dbReference type="GO" id="GO:0005737">
    <property type="term" value="C:cytoplasm"/>
    <property type="evidence" value="ECO:0007669"/>
    <property type="project" value="TreeGrafter"/>
</dbReference>
<keyword evidence="3" id="KW-1185">Reference proteome</keyword>
<dbReference type="PANTHER" id="PTHR28307:SF1">
    <property type="entry name" value="PAL1 CELL MORPHOLOGY PROTEIN"/>
    <property type="match status" value="1"/>
</dbReference>
<sequence length="389" mass="44673">MSVTASNTKPNPYITHSSVIRFGPDPFTDSTVDNNTTTTVTTTDTLHRPFERRYTPISPSPLAQSEMSYHTEEPVLAELLPNQQQPTPQRLSYYNYNNRRERKRTCVENNRKKQFFDKIDQLDLSDIYGGITLHHESPYDCVLPYRNGNAQAPVLAFQQSEENNYNESRLSFQPSQQFDQDVNPEHNKEVYRKSTNNRYTAYDPLQYMDSFLEGSTAYGIHPEGEEDRRGSRLRERMNVFDNKKPNSPRFSRAISSPGEETSKRYTGLIAPTQLFNRFRRPSTEAGGDGISSNNNLPKHGRSISDSNMKSSQANNSPLQPIQPRSRQESQSPPLPVPEFSYSIQDENNNHHKLQPTQTSNEYLRPNSRDSKKKGNNRTSWVQRITSIGR</sequence>